<sequence length="298" mass="33540">MVKIFAAVVKPMVRVMMKAYGMKPKLVEIEPGTTMRFWIPCKSKTNPAKPNIVFLHGFATDGIFNWQSQVQALSGKYSVYVPDLLFFGASTTSKPERSMEFHAECLVKGLRSFGVEKFTVAGLSYGATLGFRMARMYPGMVQCIVASGTAVELTESISRASLQNIGYSTWSEFLMPDSTKGLTTFFSIASQKPPSLPEFAAKDFLKEFFANRKERDELLKAWVINDNDVAPCHYSQKVYLIWGEDDKIFKKEVAENIKRQLGEQANLEFIKDAGHLVHSDQPSEYNQRLKNILASVNK</sequence>
<proteinExistence type="predicted"/>
<dbReference type="PANTHER" id="PTHR43139">
    <property type="entry name" value="SI:DKEY-122A22.2"/>
    <property type="match status" value="1"/>
</dbReference>
<dbReference type="Pfam" id="PF00561">
    <property type="entry name" value="Abhydrolase_1"/>
    <property type="match status" value="1"/>
</dbReference>
<protein>
    <recommendedName>
        <fullName evidence="1">AB hydrolase-1 domain-containing protein</fullName>
    </recommendedName>
</protein>
<dbReference type="SUPFAM" id="SSF53474">
    <property type="entry name" value="alpha/beta-Hydrolases"/>
    <property type="match status" value="1"/>
</dbReference>
<dbReference type="EMBL" id="CP093343">
    <property type="protein sequence ID" value="WOG84702.1"/>
    <property type="molecule type" value="Genomic_DNA"/>
</dbReference>
<accession>A0A166IDF2</accession>
<dbReference type="STRING" id="79200.A0A166IDF2"/>
<dbReference type="InterPro" id="IPR029058">
    <property type="entry name" value="AB_hydrolase_fold"/>
</dbReference>
<evidence type="ECO:0000313" key="3">
    <source>
        <dbReference type="EMBL" id="WOG84702.1"/>
    </source>
</evidence>
<dbReference type="OrthoDB" id="6431331at2759"/>
<dbReference type="PANTHER" id="PTHR43139:SF22">
    <property type="entry name" value="AB HYDROLASE-1 DOMAIN-CONTAINING PROTEIN"/>
    <property type="match status" value="1"/>
</dbReference>
<dbReference type="Gramene" id="KZN11011">
    <property type="protein sequence ID" value="KZN11011"/>
    <property type="gene ID" value="DCAR_003667"/>
</dbReference>
<evidence type="ECO:0000259" key="1">
    <source>
        <dbReference type="Pfam" id="PF00561"/>
    </source>
</evidence>
<dbReference type="InterPro" id="IPR052370">
    <property type="entry name" value="Meta-cleavage_hydrolase"/>
</dbReference>
<dbReference type="Gene3D" id="3.40.50.1820">
    <property type="entry name" value="alpha/beta hydrolase"/>
    <property type="match status" value="1"/>
</dbReference>
<dbReference type="Proteomes" id="UP000077755">
    <property type="component" value="Chromosome 1"/>
</dbReference>
<keyword evidence="4" id="KW-1185">Reference proteome</keyword>
<evidence type="ECO:0000313" key="4">
    <source>
        <dbReference type="Proteomes" id="UP000077755"/>
    </source>
</evidence>
<name>A0A166IDF2_DAUCS</name>
<feature type="domain" description="AB hydrolase-1" evidence="1">
    <location>
        <begin position="50"/>
        <end position="280"/>
    </location>
</feature>
<reference evidence="3" key="2">
    <citation type="submission" date="2022-03" db="EMBL/GenBank/DDBJ databases">
        <title>Draft title - Genomic analysis of global carrot germplasm unveils the trajectory of domestication and the origin of high carotenoid orange carrot.</title>
        <authorList>
            <person name="Iorizzo M."/>
            <person name="Ellison S."/>
            <person name="Senalik D."/>
            <person name="Macko-Podgorni A."/>
            <person name="Grzebelus D."/>
            <person name="Bostan H."/>
            <person name="Rolling W."/>
            <person name="Curaba J."/>
            <person name="Simon P."/>
        </authorList>
    </citation>
    <scope>NUCLEOTIDE SEQUENCE</scope>
    <source>
        <tissue evidence="3">Leaf</tissue>
    </source>
</reference>
<dbReference type="AlphaFoldDB" id="A0A166IDF2"/>
<dbReference type="KEGG" id="dcr:108205152"/>
<dbReference type="EMBL" id="LNRQ01000001">
    <property type="protein sequence ID" value="KZN11011.1"/>
    <property type="molecule type" value="Genomic_DNA"/>
</dbReference>
<evidence type="ECO:0000313" key="2">
    <source>
        <dbReference type="EMBL" id="KZN11011.1"/>
    </source>
</evidence>
<dbReference type="GO" id="GO:0016787">
    <property type="term" value="F:hydrolase activity"/>
    <property type="evidence" value="ECO:0007669"/>
    <property type="project" value="UniProtKB-ARBA"/>
</dbReference>
<organism evidence="2">
    <name type="scientific">Daucus carota subsp. sativus</name>
    <name type="common">Carrot</name>
    <dbReference type="NCBI Taxonomy" id="79200"/>
    <lineage>
        <taxon>Eukaryota</taxon>
        <taxon>Viridiplantae</taxon>
        <taxon>Streptophyta</taxon>
        <taxon>Embryophyta</taxon>
        <taxon>Tracheophyta</taxon>
        <taxon>Spermatophyta</taxon>
        <taxon>Magnoliopsida</taxon>
        <taxon>eudicotyledons</taxon>
        <taxon>Gunneridae</taxon>
        <taxon>Pentapetalae</taxon>
        <taxon>asterids</taxon>
        <taxon>campanulids</taxon>
        <taxon>Apiales</taxon>
        <taxon>Apiaceae</taxon>
        <taxon>Apioideae</taxon>
        <taxon>Scandiceae</taxon>
        <taxon>Daucinae</taxon>
        <taxon>Daucus</taxon>
        <taxon>Daucus sect. Daucus</taxon>
    </lineage>
</organism>
<reference evidence="2" key="1">
    <citation type="journal article" date="2016" name="Nat. Genet.">
        <title>A high-quality carrot genome assembly provides new insights into carotenoid accumulation and asterid genome evolution.</title>
        <authorList>
            <person name="Iorizzo M."/>
            <person name="Ellison S."/>
            <person name="Senalik D."/>
            <person name="Zeng P."/>
            <person name="Satapoomin P."/>
            <person name="Huang J."/>
            <person name="Bowman M."/>
            <person name="Iovene M."/>
            <person name="Sanseverino W."/>
            <person name="Cavagnaro P."/>
            <person name="Yildiz M."/>
            <person name="Macko-Podgorni A."/>
            <person name="Moranska E."/>
            <person name="Grzebelus E."/>
            <person name="Grzebelus D."/>
            <person name="Ashrafi H."/>
            <person name="Zheng Z."/>
            <person name="Cheng S."/>
            <person name="Spooner D."/>
            <person name="Van Deynze A."/>
            <person name="Simon P."/>
        </authorList>
    </citation>
    <scope>NUCLEOTIDE SEQUENCE [LARGE SCALE GENOMIC DNA]</scope>
    <source>
        <tissue evidence="2">Leaf</tissue>
    </source>
</reference>
<dbReference type="InterPro" id="IPR000073">
    <property type="entry name" value="AB_hydrolase_1"/>
</dbReference>
<gene>
    <name evidence="2" type="ORF">DCAR_003667</name>
    <name evidence="3" type="ORF">DCAR_0103886</name>
</gene>
<dbReference type="OMA" id="KAWVIND"/>